<comment type="caution">
    <text evidence="3">The sequence shown here is derived from an EMBL/GenBank/DDBJ whole genome shotgun (WGS) entry which is preliminary data.</text>
</comment>
<organism evidence="3 4">
    <name type="scientific">Pelomicrobium methylotrophicum</name>
    <dbReference type="NCBI Taxonomy" id="2602750"/>
    <lineage>
        <taxon>Bacteria</taxon>
        <taxon>Pseudomonadati</taxon>
        <taxon>Pseudomonadota</taxon>
        <taxon>Hydrogenophilia</taxon>
        <taxon>Hydrogenophilia incertae sedis</taxon>
        <taxon>Pelomicrobium</taxon>
    </lineage>
</organism>
<proteinExistence type="predicted"/>
<dbReference type="CDD" id="cd04182">
    <property type="entry name" value="GT_2_like_f"/>
    <property type="match status" value="1"/>
</dbReference>
<keyword evidence="3" id="KW-0808">Transferase</keyword>
<name>A0A5C7EEX7_9PROT</name>
<sequence>MTSISALLLAAGESRRMGGLNKLLLPVAGKPLLRRTLDTLAAANPTEIVVVLGHQCEQVSALLKDVGVRVAINSRYREGQMTSVEAGLAALSLPCEGVMVCLGDQPMLTVDDLKHLMAAFTAHEDRSIVVPTYQGQRGNPVIFSYRHRESVLGGRNLGCRHLIERCPDQVVTVEMNDDHVVVDVDTQEDYQRIIERLLQQERRGVLVSKAG</sequence>
<dbReference type="EMBL" id="VPFL01000023">
    <property type="protein sequence ID" value="TXF10733.1"/>
    <property type="molecule type" value="Genomic_DNA"/>
</dbReference>
<reference evidence="3 4" key="1">
    <citation type="submission" date="2019-08" db="EMBL/GenBank/DDBJ databases">
        <title>Pelomicrobium methylotrophicum gen. nov., sp. nov. a moderately thermophilic, facultatively anaerobic, lithoautotrophic and methylotrophic bacterium isolated from a terrestrial mud volcano.</title>
        <authorList>
            <person name="Slobodkina G.B."/>
            <person name="Merkel A.Y."/>
            <person name="Slobodkin A.I."/>
        </authorList>
    </citation>
    <scope>NUCLEOTIDE SEQUENCE [LARGE SCALE GENOMIC DNA]</scope>
    <source>
        <strain evidence="3 4">SM250</strain>
    </source>
</reference>
<evidence type="ECO:0000313" key="4">
    <source>
        <dbReference type="Proteomes" id="UP000321201"/>
    </source>
</evidence>
<protein>
    <submittedName>
        <fullName evidence="3">Nucleotidyltransferase family protein</fullName>
    </submittedName>
</protein>
<dbReference type="RefSeq" id="WP_147800814.1">
    <property type="nucleotide sequence ID" value="NZ_VPFL01000023.1"/>
</dbReference>
<dbReference type="InterPro" id="IPR029044">
    <property type="entry name" value="Nucleotide-diphossugar_trans"/>
</dbReference>
<evidence type="ECO:0000256" key="1">
    <source>
        <dbReference type="ARBA" id="ARBA00022842"/>
    </source>
</evidence>
<keyword evidence="4" id="KW-1185">Reference proteome</keyword>
<dbReference type="PANTHER" id="PTHR43777">
    <property type="entry name" value="MOLYBDENUM COFACTOR CYTIDYLYLTRANSFERASE"/>
    <property type="match status" value="1"/>
</dbReference>
<dbReference type="GO" id="GO:0016779">
    <property type="term" value="F:nucleotidyltransferase activity"/>
    <property type="evidence" value="ECO:0007669"/>
    <property type="project" value="UniProtKB-ARBA"/>
</dbReference>
<feature type="domain" description="MobA-like NTP transferase" evidence="2">
    <location>
        <begin position="6"/>
        <end position="164"/>
    </location>
</feature>
<keyword evidence="1" id="KW-0460">Magnesium</keyword>
<evidence type="ECO:0000313" key="3">
    <source>
        <dbReference type="EMBL" id="TXF10733.1"/>
    </source>
</evidence>
<dbReference type="SUPFAM" id="SSF53448">
    <property type="entry name" value="Nucleotide-diphospho-sugar transferases"/>
    <property type="match status" value="1"/>
</dbReference>
<dbReference type="OrthoDB" id="8667343at2"/>
<dbReference type="Pfam" id="PF12804">
    <property type="entry name" value="NTP_transf_3"/>
    <property type="match status" value="1"/>
</dbReference>
<dbReference type="PANTHER" id="PTHR43777:SF1">
    <property type="entry name" value="MOLYBDENUM COFACTOR CYTIDYLYLTRANSFERASE"/>
    <property type="match status" value="1"/>
</dbReference>
<dbReference type="InParanoid" id="A0A5C7EEX7"/>
<dbReference type="AlphaFoldDB" id="A0A5C7EEX7"/>
<dbReference type="InterPro" id="IPR025877">
    <property type="entry name" value="MobA-like_NTP_Trfase"/>
</dbReference>
<gene>
    <name evidence="3" type="ORF">FR698_13960</name>
</gene>
<dbReference type="Gene3D" id="3.90.550.10">
    <property type="entry name" value="Spore Coat Polysaccharide Biosynthesis Protein SpsA, Chain A"/>
    <property type="match status" value="1"/>
</dbReference>
<evidence type="ECO:0000259" key="2">
    <source>
        <dbReference type="Pfam" id="PF12804"/>
    </source>
</evidence>
<dbReference type="Proteomes" id="UP000321201">
    <property type="component" value="Unassembled WGS sequence"/>
</dbReference>
<accession>A0A5C7EEX7</accession>